<feature type="transmembrane region" description="Helical" evidence="1">
    <location>
        <begin position="41"/>
        <end position="64"/>
    </location>
</feature>
<feature type="transmembrane region" description="Helical" evidence="1">
    <location>
        <begin position="76"/>
        <end position="94"/>
    </location>
</feature>
<feature type="transmembrane region" description="Helical" evidence="1">
    <location>
        <begin position="290"/>
        <end position="307"/>
    </location>
</feature>
<dbReference type="Pfam" id="PF09852">
    <property type="entry name" value="DUF2079"/>
    <property type="match status" value="1"/>
</dbReference>
<feature type="transmembrane region" description="Helical" evidence="1">
    <location>
        <begin position="125"/>
        <end position="143"/>
    </location>
</feature>
<gene>
    <name evidence="2" type="ORF">ACFORF_02720</name>
</gene>
<feature type="transmembrane region" description="Helical" evidence="1">
    <location>
        <begin position="100"/>
        <end position="118"/>
    </location>
</feature>
<accession>A0ABV8CU36</accession>
<feature type="transmembrane region" description="Helical" evidence="1">
    <location>
        <begin position="522"/>
        <end position="541"/>
    </location>
</feature>
<keyword evidence="1" id="KW-0472">Membrane</keyword>
<evidence type="ECO:0000256" key="1">
    <source>
        <dbReference type="SAM" id="Phobius"/>
    </source>
</evidence>
<organism evidence="2 3">
    <name type="scientific">Streptococcus caprae</name>
    <dbReference type="NCBI Taxonomy" id="1640501"/>
    <lineage>
        <taxon>Bacteria</taxon>
        <taxon>Bacillati</taxon>
        <taxon>Bacillota</taxon>
        <taxon>Bacilli</taxon>
        <taxon>Lactobacillales</taxon>
        <taxon>Streptococcaceae</taxon>
        <taxon>Streptococcus</taxon>
    </lineage>
</organism>
<feature type="transmembrane region" description="Helical" evidence="1">
    <location>
        <begin position="493"/>
        <end position="510"/>
    </location>
</feature>
<protein>
    <submittedName>
        <fullName evidence="2">DUF2079 domain-containing protein</fullName>
    </submittedName>
</protein>
<sequence>MLEKLFAGKVPYFSREWVLYLVNAYLMYATVDVFVTPVEALFLNLHGSFSLIQGMIIVLFAFCIQVISSQQIPLKSYRLLFIGLISVYLIMVLVKSPSILISFGFLILGFGIYFKLALDKERLRWLIPVSLLLTFPKVIYSLYHGYSGDLGRFVLDYDNWNFSQLWLILMALAYGLIAVILLNLVFTRLARWQSKTGLVRWSYLLVGFLGLSYVIYLSICFVFKVKTLSVSTFDIGIFTQMFESMRREFLPMTTLERDKLLSHFAVHISPIYYLMLPFYMVLPYLETLEVLQFIIVFSGIVPLYLILKKLSLPEFARPMILLWFLVTPALTTAASYHMHENCFLVPLLLWLIYGHLAKWRKRLLLVTLLTLMVKEDAFIYVVSVGAYFLFQDRIAYTLKRKVFIVISQLVVPIVYFAICLYLLSRYGDGAMVARFDNFLLADQHGLVAVLRNIGLNPTYTIASLFTQRKLKYIFTLLLTQAFLPLFQKRWQNYLLLIPLVVINLLSDYYYQADFGFQYSYGTNILVFFMALLALESIVAYCRREKWQSSIANRAVATVVAMAVVASAGVLYSYTNSWYNDTRLYFTDKNMYDAIHATLKGVNKNQRILAYSGYTVDLRETKELYDMFYHNEQKVDDSIDLVVLPQSVFESETKESEVAKNYLTAGYQLSPASTDKVIMLTKPE</sequence>
<feature type="transmembrane region" description="Helical" evidence="1">
    <location>
        <begin position="17"/>
        <end position="35"/>
    </location>
</feature>
<reference evidence="3" key="1">
    <citation type="journal article" date="2019" name="Int. J. Syst. Evol. Microbiol.">
        <title>The Global Catalogue of Microorganisms (GCM) 10K type strain sequencing project: providing services to taxonomists for standard genome sequencing and annotation.</title>
        <authorList>
            <consortium name="The Broad Institute Genomics Platform"/>
            <consortium name="The Broad Institute Genome Sequencing Center for Infectious Disease"/>
            <person name="Wu L."/>
            <person name="Ma J."/>
        </authorList>
    </citation>
    <scope>NUCLEOTIDE SEQUENCE [LARGE SCALE GENOMIC DNA]</scope>
    <source>
        <strain evidence="3">CCUG 67170</strain>
    </source>
</reference>
<proteinExistence type="predicted"/>
<keyword evidence="1" id="KW-0812">Transmembrane</keyword>
<feature type="transmembrane region" description="Helical" evidence="1">
    <location>
        <begin position="319"/>
        <end position="338"/>
    </location>
</feature>
<evidence type="ECO:0000313" key="2">
    <source>
        <dbReference type="EMBL" id="MFC3927543.1"/>
    </source>
</evidence>
<feature type="transmembrane region" description="Helical" evidence="1">
    <location>
        <begin position="363"/>
        <end position="390"/>
    </location>
</feature>
<evidence type="ECO:0000313" key="3">
    <source>
        <dbReference type="Proteomes" id="UP001595807"/>
    </source>
</evidence>
<feature type="transmembrane region" description="Helical" evidence="1">
    <location>
        <begin position="553"/>
        <end position="573"/>
    </location>
</feature>
<name>A0ABV8CU36_9STRE</name>
<dbReference type="EMBL" id="JBHRZV010000017">
    <property type="protein sequence ID" value="MFC3927543.1"/>
    <property type="molecule type" value="Genomic_DNA"/>
</dbReference>
<dbReference type="RefSeq" id="WP_380425241.1">
    <property type="nucleotide sequence ID" value="NZ_JBHRZV010000017.1"/>
</dbReference>
<feature type="transmembrane region" description="Helical" evidence="1">
    <location>
        <begin position="163"/>
        <end position="186"/>
    </location>
</feature>
<comment type="caution">
    <text evidence="2">The sequence shown here is derived from an EMBL/GenBank/DDBJ whole genome shotgun (WGS) entry which is preliminary data.</text>
</comment>
<feature type="transmembrane region" description="Helical" evidence="1">
    <location>
        <begin position="402"/>
        <end position="423"/>
    </location>
</feature>
<dbReference type="InterPro" id="IPR018650">
    <property type="entry name" value="STSV1_Orf64"/>
</dbReference>
<feature type="transmembrane region" description="Helical" evidence="1">
    <location>
        <begin position="198"/>
        <end position="219"/>
    </location>
</feature>
<keyword evidence="1" id="KW-1133">Transmembrane helix</keyword>
<dbReference type="Proteomes" id="UP001595807">
    <property type="component" value="Unassembled WGS sequence"/>
</dbReference>
<keyword evidence="3" id="KW-1185">Reference proteome</keyword>